<name>A0A397G1K3_9GLOM</name>
<keyword evidence="8" id="KW-1185">Reference proteome</keyword>
<organism evidence="7 8">
    <name type="scientific">Diversispora epigaea</name>
    <dbReference type="NCBI Taxonomy" id="1348612"/>
    <lineage>
        <taxon>Eukaryota</taxon>
        <taxon>Fungi</taxon>
        <taxon>Fungi incertae sedis</taxon>
        <taxon>Mucoromycota</taxon>
        <taxon>Glomeromycotina</taxon>
        <taxon>Glomeromycetes</taxon>
        <taxon>Diversisporales</taxon>
        <taxon>Diversisporaceae</taxon>
        <taxon>Diversispora</taxon>
    </lineage>
</organism>
<accession>A0A397G1K3</accession>
<evidence type="ECO:0000256" key="2">
    <source>
        <dbReference type="ARBA" id="ARBA00005738"/>
    </source>
</evidence>
<protein>
    <recommendedName>
        <fullName evidence="9">Golgi apparatus membrane protein TVP18</fullName>
    </recommendedName>
</protein>
<proteinExistence type="inferred from homology"/>
<dbReference type="AlphaFoldDB" id="A0A397G1K3"/>
<dbReference type="OrthoDB" id="5591789at2759"/>
<evidence type="ECO:0000256" key="1">
    <source>
        <dbReference type="ARBA" id="ARBA00004127"/>
    </source>
</evidence>
<evidence type="ECO:0000313" key="7">
    <source>
        <dbReference type="EMBL" id="RHZ43714.1"/>
    </source>
</evidence>
<keyword evidence="5 6" id="KW-0472">Membrane</keyword>
<dbReference type="Pfam" id="PF10233">
    <property type="entry name" value="Cg6151-P"/>
    <property type="match status" value="1"/>
</dbReference>
<dbReference type="STRING" id="1348612.A0A397G1K3"/>
<feature type="transmembrane region" description="Helical" evidence="6">
    <location>
        <begin position="81"/>
        <end position="100"/>
    </location>
</feature>
<keyword evidence="4 6" id="KW-1133">Transmembrane helix</keyword>
<dbReference type="SMART" id="SM01077">
    <property type="entry name" value="Cg6151-P"/>
    <property type="match status" value="1"/>
</dbReference>
<comment type="similarity">
    <text evidence="2">Belongs to the TVP18 family.</text>
</comment>
<reference evidence="7 8" key="1">
    <citation type="submission" date="2018-08" db="EMBL/GenBank/DDBJ databases">
        <title>Genome and evolution of the arbuscular mycorrhizal fungus Diversispora epigaea (formerly Glomus versiforme) and its bacterial endosymbionts.</title>
        <authorList>
            <person name="Sun X."/>
            <person name="Fei Z."/>
            <person name="Harrison M."/>
        </authorList>
    </citation>
    <scope>NUCLEOTIDE SEQUENCE [LARGE SCALE GENOMIC DNA]</scope>
    <source>
        <strain evidence="7 8">IT104</strain>
    </source>
</reference>
<dbReference type="Proteomes" id="UP000266861">
    <property type="component" value="Unassembled WGS sequence"/>
</dbReference>
<evidence type="ECO:0000256" key="3">
    <source>
        <dbReference type="ARBA" id="ARBA00022692"/>
    </source>
</evidence>
<dbReference type="EMBL" id="PQFF01000629">
    <property type="protein sequence ID" value="RHZ43714.1"/>
    <property type="molecule type" value="Genomic_DNA"/>
</dbReference>
<dbReference type="PANTHER" id="PTHR13314:SF2">
    <property type="entry name" value="CALCIUM CHANNEL FLOWER HOMOLOG"/>
    <property type="match status" value="1"/>
</dbReference>
<dbReference type="GO" id="GO:0012505">
    <property type="term" value="C:endomembrane system"/>
    <property type="evidence" value="ECO:0007669"/>
    <property type="project" value="UniProtKB-SubCell"/>
</dbReference>
<feature type="transmembrane region" description="Helical" evidence="6">
    <location>
        <begin position="106"/>
        <end position="124"/>
    </location>
</feature>
<comment type="caution">
    <text evidence="7">The sequence shown here is derived from an EMBL/GenBank/DDBJ whole genome shotgun (WGS) entry which is preliminary data.</text>
</comment>
<evidence type="ECO:0000256" key="4">
    <source>
        <dbReference type="ARBA" id="ARBA00022989"/>
    </source>
</evidence>
<dbReference type="GO" id="GO:0016020">
    <property type="term" value="C:membrane"/>
    <property type="evidence" value="ECO:0007669"/>
    <property type="project" value="InterPro"/>
</dbReference>
<evidence type="ECO:0000256" key="5">
    <source>
        <dbReference type="ARBA" id="ARBA00023136"/>
    </source>
</evidence>
<sequence length="153" mass="16648">MGFVEEFKSLNFAIYAQWLGLLSIIFLIVFGILSFLQNIIFAILAWVIAFVLVFVEIPLCTKVCPTSPTFDQFVNKFKNNWVRTVGYLAFATIMFVSVVINTTSLIAPGITLFFSGACYGIAALKHQPPAASKITGGNGISISNVSAIGRTLV</sequence>
<gene>
    <name evidence="7" type="ORF">Glove_880g3</name>
</gene>
<keyword evidence="3 6" id="KW-0812">Transmembrane</keyword>
<dbReference type="InterPro" id="IPR019365">
    <property type="entry name" value="TVP18/Ca-channel_flower"/>
</dbReference>
<dbReference type="PANTHER" id="PTHR13314">
    <property type="entry name" value="CALCIUM CHANNEL FLOWER HOMOLOG"/>
    <property type="match status" value="1"/>
</dbReference>
<feature type="transmembrane region" description="Helical" evidence="6">
    <location>
        <begin position="39"/>
        <end position="60"/>
    </location>
</feature>
<dbReference type="GO" id="GO:0016192">
    <property type="term" value="P:vesicle-mediated transport"/>
    <property type="evidence" value="ECO:0007669"/>
    <property type="project" value="TreeGrafter"/>
</dbReference>
<comment type="subcellular location">
    <subcellularLocation>
        <location evidence="1">Endomembrane system</location>
        <topology evidence="1">Multi-pass membrane protein</topology>
    </subcellularLocation>
</comment>
<evidence type="ECO:0000256" key="6">
    <source>
        <dbReference type="SAM" id="Phobius"/>
    </source>
</evidence>
<feature type="transmembrane region" description="Helical" evidence="6">
    <location>
        <begin position="12"/>
        <end position="33"/>
    </location>
</feature>
<evidence type="ECO:0008006" key="9">
    <source>
        <dbReference type="Google" id="ProtNLM"/>
    </source>
</evidence>
<evidence type="ECO:0000313" key="8">
    <source>
        <dbReference type="Proteomes" id="UP000266861"/>
    </source>
</evidence>